<evidence type="ECO:0000313" key="2">
    <source>
        <dbReference type="EMBL" id="AAT42608.1"/>
    </source>
</evidence>
<sequence>MDILIVLGCRLDKNCHGDEITERAKRGAMLLKEHPEAVAIASGGITNIKCRSEASFIADVINHSIDKDIILEERSTSTIGNAFSTGILLKEYKIDVSRIYIVTSCYHVKRALMIFSKFFNVEILTECIDYKRDDEDEDLKYARDYKILEEIGDLNDEKRILENILHFL</sequence>
<evidence type="ECO:0000259" key="1">
    <source>
        <dbReference type="Pfam" id="PF02698"/>
    </source>
</evidence>
<evidence type="ECO:0000313" key="3">
    <source>
        <dbReference type="Proteomes" id="UP000000438"/>
    </source>
</evidence>
<dbReference type="GeneID" id="2845228"/>
<dbReference type="PaxDb" id="263820-PTO0023"/>
<gene>
    <name evidence="2" type="ordered locus">PTO0023</name>
</gene>
<dbReference type="PANTHER" id="PTHR30336">
    <property type="entry name" value="INNER MEMBRANE PROTEIN, PROBABLE PERMEASE"/>
    <property type="match status" value="1"/>
</dbReference>
<dbReference type="InterPro" id="IPR003848">
    <property type="entry name" value="DUF218"/>
</dbReference>
<dbReference type="EMBL" id="AE017261">
    <property type="protein sequence ID" value="AAT42608.1"/>
    <property type="molecule type" value="Genomic_DNA"/>
</dbReference>
<dbReference type="CDD" id="cd06259">
    <property type="entry name" value="YdcF-like"/>
    <property type="match status" value="1"/>
</dbReference>
<dbReference type="OrthoDB" id="299909at2157"/>
<dbReference type="eggNOG" id="arCOG08351">
    <property type="taxonomic scope" value="Archaea"/>
</dbReference>
<feature type="domain" description="DUF218" evidence="1">
    <location>
        <begin position="2"/>
        <end position="119"/>
    </location>
</feature>
<dbReference type="PANTHER" id="PTHR30336:SF20">
    <property type="entry name" value="DUF218 DOMAIN-CONTAINING PROTEIN"/>
    <property type="match status" value="1"/>
</dbReference>
<name>Q6L343_PICTO</name>
<protein>
    <recommendedName>
        <fullName evidence="1">DUF218 domain-containing protein</fullName>
    </recommendedName>
</protein>
<dbReference type="Proteomes" id="UP000000438">
    <property type="component" value="Chromosome"/>
</dbReference>
<dbReference type="GO" id="GO:0005886">
    <property type="term" value="C:plasma membrane"/>
    <property type="evidence" value="ECO:0007669"/>
    <property type="project" value="TreeGrafter"/>
</dbReference>
<dbReference type="HOGENOM" id="CLU_1582947_0_0_2"/>
<dbReference type="InterPro" id="IPR051599">
    <property type="entry name" value="Cell_Envelope_Assoc"/>
</dbReference>
<dbReference type="AlphaFoldDB" id="Q6L343"/>
<dbReference type="Pfam" id="PF02698">
    <property type="entry name" value="DUF218"/>
    <property type="match status" value="1"/>
</dbReference>
<dbReference type="Gene3D" id="3.40.50.620">
    <property type="entry name" value="HUPs"/>
    <property type="match status" value="1"/>
</dbReference>
<dbReference type="KEGG" id="pto:PTO0023"/>
<proteinExistence type="predicted"/>
<dbReference type="RefSeq" id="WP_011176824.1">
    <property type="nucleotide sequence ID" value="NC_005877.1"/>
</dbReference>
<dbReference type="InParanoid" id="Q6L343"/>
<dbReference type="InterPro" id="IPR014729">
    <property type="entry name" value="Rossmann-like_a/b/a_fold"/>
</dbReference>
<reference evidence="2 3" key="1">
    <citation type="journal article" date="2004" name="Proc. Natl. Acad. Sci. U.S.A.">
        <title>Genome sequence of Picrophilus torridus and its implications for life around pH 0.</title>
        <authorList>
            <person name="Futterer O."/>
            <person name="Angelov A."/>
            <person name="Liesegang H."/>
            <person name="Gottschalk G."/>
            <person name="Schleper C."/>
            <person name="Schepers B."/>
            <person name="Dock C."/>
            <person name="Antranikian G."/>
            <person name="Liebl W."/>
        </authorList>
    </citation>
    <scope>NUCLEOTIDE SEQUENCE [LARGE SCALE GENOMIC DNA]</scope>
    <source>
        <strain evidence="3">ATCC 700027 / DSM 9790 / JCM 10055 / NBRC 100828</strain>
    </source>
</reference>
<accession>Q6L343</accession>
<organism evidence="2 3">
    <name type="scientific">Picrophilus torridus (strain ATCC 700027 / DSM 9790 / JCM 10055 / NBRC 100828 / KAW 2/3)</name>
    <dbReference type="NCBI Taxonomy" id="1122961"/>
    <lineage>
        <taxon>Archaea</taxon>
        <taxon>Methanobacteriati</taxon>
        <taxon>Thermoplasmatota</taxon>
        <taxon>Thermoplasmata</taxon>
        <taxon>Thermoplasmatales</taxon>
        <taxon>Picrophilaceae</taxon>
        <taxon>Picrophilus</taxon>
    </lineage>
</organism>